<dbReference type="GO" id="GO:0003677">
    <property type="term" value="F:DNA binding"/>
    <property type="evidence" value="ECO:0007669"/>
    <property type="project" value="UniProtKB-KW"/>
</dbReference>
<dbReference type="PANTHER" id="PTHR24567">
    <property type="entry name" value="CRP FAMILY TRANSCRIPTIONAL REGULATORY PROTEIN"/>
    <property type="match status" value="1"/>
</dbReference>
<name>A0A4S8HI68_9BACT</name>
<dbReference type="OrthoDB" id="9788438at2"/>
<dbReference type="InterPro" id="IPR000595">
    <property type="entry name" value="cNMP-bd_dom"/>
</dbReference>
<dbReference type="Pfam" id="PF00027">
    <property type="entry name" value="cNMP_binding"/>
    <property type="match status" value="1"/>
</dbReference>
<evidence type="ECO:0000313" key="7">
    <source>
        <dbReference type="Proteomes" id="UP000306918"/>
    </source>
</evidence>
<evidence type="ECO:0000256" key="1">
    <source>
        <dbReference type="ARBA" id="ARBA00023015"/>
    </source>
</evidence>
<dbReference type="PROSITE" id="PS51063">
    <property type="entry name" value="HTH_CRP_2"/>
    <property type="match status" value="1"/>
</dbReference>
<dbReference type="Gene3D" id="1.10.10.10">
    <property type="entry name" value="Winged helix-like DNA-binding domain superfamily/Winged helix DNA-binding domain"/>
    <property type="match status" value="1"/>
</dbReference>
<accession>A0A4S8HI68</accession>
<keyword evidence="3" id="KW-0804">Transcription</keyword>
<reference evidence="6 7" key="1">
    <citation type="submission" date="2019-04" db="EMBL/GenBank/DDBJ databases">
        <title>Niastella caeni sp. nov., isolated from activated sludge.</title>
        <authorList>
            <person name="Sheng M."/>
        </authorList>
    </citation>
    <scope>NUCLEOTIDE SEQUENCE [LARGE SCALE GENOMIC DNA]</scope>
    <source>
        <strain evidence="6 7">HX-2-15</strain>
    </source>
</reference>
<dbReference type="PANTHER" id="PTHR24567:SF26">
    <property type="entry name" value="REGULATORY PROTEIN YEIL"/>
    <property type="match status" value="1"/>
</dbReference>
<dbReference type="SUPFAM" id="SSF46785">
    <property type="entry name" value="Winged helix' DNA-binding domain"/>
    <property type="match status" value="1"/>
</dbReference>
<dbReference type="GO" id="GO:0005829">
    <property type="term" value="C:cytosol"/>
    <property type="evidence" value="ECO:0007669"/>
    <property type="project" value="TreeGrafter"/>
</dbReference>
<dbReference type="SUPFAM" id="SSF51206">
    <property type="entry name" value="cAMP-binding domain-like"/>
    <property type="match status" value="1"/>
</dbReference>
<dbReference type="EMBL" id="STFF01000007">
    <property type="protein sequence ID" value="THU34900.1"/>
    <property type="molecule type" value="Genomic_DNA"/>
</dbReference>
<evidence type="ECO:0000259" key="4">
    <source>
        <dbReference type="PROSITE" id="PS50042"/>
    </source>
</evidence>
<dbReference type="SMART" id="SM00419">
    <property type="entry name" value="HTH_CRP"/>
    <property type="match status" value="1"/>
</dbReference>
<protein>
    <submittedName>
        <fullName evidence="6">Crp/Fnr family transcriptional regulator</fullName>
    </submittedName>
</protein>
<proteinExistence type="predicted"/>
<dbReference type="Pfam" id="PF13545">
    <property type="entry name" value="HTH_Crp_2"/>
    <property type="match status" value="1"/>
</dbReference>
<dbReference type="AlphaFoldDB" id="A0A4S8HI68"/>
<dbReference type="CDD" id="cd00038">
    <property type="entry name" value="CAP_ED"/>
    <property type="match status" value="1"/>
</dbReference>
<dbReference type="InterPro" id="IPR014710">
    <property type="entry name" value="RmlC-like_jellyroll"/>
</dbReference>
<sequence>MSEEIKYAYLKSHPLFAHESEQMIKDTCQLAKVKTIYRGQTINYGEGAYSKIFLLIQGKVKIAELNDDSNELIKDILTAPDVFGDMSLHGSPSLEEFAEALTANTIVCFFNAVDFKKILQENPFMAIHYANMVNHKLKKLENRHADLVFRDTKARLIRFIKNWAHTDGNRIGDKIILNNYLTHSDIANVIATSRQSVNVLLNELRDSGLLCYNRKHIELNDMRIWN</sequence>
<evidence type="ECO:0000256" key="3">
    <source>
        <dbReference type="ARBA" id="ARBA00023163"/>
    </source>
</evidence>
<dbReference type="InterPro" id="IPR050397">
    <property type="entry name" value="Env_Response_Regulators"/>
</dbReference>
<feature type="domain" description="HTH crp-type" evidence="5">
    <location>
        <begin position="150"/>
        <end position="223"/>
    </location>
</feature>
<evidence type="ECO:0000313" key="6">
    <source>
        <dbReference type="EMBL" id="THU34900.1"/>
    </source>
</evidence>
<feature type="domain" description="Cyclic nucleotide-binding" evidence="4">
    <location>
        <begin position="15"/>
        <end position="88"/>
    </location>
</feature>
<keyword evidence="1" id="KW-0805">Transcription regulation</keyword>
<dbReference type="InterPro" id="IPR036388">
    <property type="entry name" value="WH-like_DNA-bd_sf"/>
</dbReference>
<gene>
    <name evidence="6" type="ORF">FAM09_23185</name>
</gene>
<keyword evidence="2" id="KW-0238">DNA-binding</keyword>
<dbReference type="InterPro" id="IPR036390">
    <property type="entry name" value="WH_DNA-bd_sf"/>
</dbReference>
<organism evidence="6 7">
    <name type="scientific">Niastella caeni</name>
    <dbReference type="NCBI Taxonomy" id="2569763"/>
    <lineage>
        <taxon>Bacteria</taxon>
        <taxon>Pseudomonadati</taxon>
        <taxon>Bacteroidota</taxon>
        <taxon>Chitinophagia</taxon>
        <taxon>Chitinophagales</taxon>
        <taxon>Chitinophagaceae</taxon>
        <taxon>Niastella</taxon>
    </lineage>
</organism>
<evidence type="ECO:0000259" key="5">
    <source>
        <dbReference type="PROSITE" id="PS51063"/>
    </source>
</evidence>
<dbReference type="GO" id="GO:0003700">
    <property type="term" value="F:DNA-binding transcription factor activity"/>
    <property type="evidence" value="ECO:0007669"/>
    <property type="project" value="TreeGrafter"/>
</dbReference>
<dbReference type="InterPro" id="IPR018490">
    <property type="entry name" value="cNMP-bd_dom_sf"/>
</dbReference>
<dbReference type="PROSITE" id="PS50042">
    <property type="entry name" value="CNMP_BINDING_3"/>
    <property type="match status" value="1"/>
</dbReference>
<evidence type="ECO:0000256" key="2">
    <source>
        <dbReference type="ARBA" id="ARBA00023125"/>
    </source>
</evidence>
<dbReference type="Proteomes" id="UP000306918">
    <property type="component" value="Unassembled WGS sequence"/>
</dbReference>
<dbReference type="RefSeq" id="WP_136579543.1">
    <property type="nucleotide sequence ID" value="NZ_STFF01000007.1"/>
</dbReference>
<dbReference type="InterPro" id="IPR012318">
    <property type="entry name" value="HTH_CRP"/>
</dbReference>
<comment type="caution">
    <text evidence="6">The sequence shown here is derived from an EMBL/GenBank/DDBJ whole genome shotgun (WGS) entry which is preliminary data.</text>
</comment>
<keyword evidence="7" id="KW-1185">Reference proteome</keyword>
<dbReference type="Gene3D" id="2.60.120.10">
    <property type="entry name" value="Jelly Rolls"/>
    <property type="match status" value="1"/>
</dbReference>